<reference evidence="2" key="1">
    <citation type="submission" date="2024-06" db="EMBL/GenBank/DDBJ databases">
        <authorList>
            <person name="Li S."/>
        </authorList>
    </citation>
    <scope>NUCLEOTIDE SEQUENCE</scope>
    <source>
        <strain evidence="2">SR10</strain>
    </source>
</reference>
<dbReference type="Gene3D" id="2.120.10.10">
    <property type="match status" value="1"/>
</dbReference>
<dbReference type="SUPFAM" id="SSF50939">
    <property type="entry name" value="Sialidases"/>
    <property type="match status" value="1"/>
</dbReference>
<dbReference type="AlphaFoldDB" id="A0AAU8MUJ0"/>
<dbReference type="EMBL" id="CP159925">
    <property type="protein sequence ID" value="XCO76256.1"/>
    <property type="molecule type" value="Genomic_DNA"/>
</dbReference>
<gene>
    <name evidence="2" type="ORF">ABU614_05555</name>
</gene>
<dbReference type="RefSeq" id="WP_141233506.1">
    <property type="nucleotide sequence ID" value="NZ_CP159925.1"/>
</dbReference>
<sequence>MLPSSIRRWLPALAALAVVACDTSQAPQRAAVSAANPTPAAAASPPWQVDDWPLPVDGGAQPDLIATPDGGLLLSWIESREGLHALKFAQADANGRWRGAPRTVAHGRDWFVNWADTPHLAMAADGALWAHWLRKSGAAPYAYDVVLVRSADGGAHWSAPLAVNDDGTATEHGFVSLWAEGADAMRVAWLDGRASGKGEGHGEHAGHGGAMTLRSVRFGADLKRSGEAVLDTRTCDCCQTDAVATARGALLVYRDRGEQEVRDIAATRLVDGAWTPPQPVHGDGWVMPGCPVNGPAVAAQGDRALVAWYTGAGEAPSVRVAASADGGERFGAPLILDRGEAVQGRVDLALDAEQAWVLWLREDRDGQRLQLARLAPDLAQERQRLNLAQVRGRGRGTGFPQLALAGGRAYAVWTDLVDGRARLRGAWVQPEATVRSKGESNIAAGAITGSSSGTRSP</sequence>
<proteinExistence type="predicted"/>
<evidence type="ECO:0008006" key="3">
    <source>
        <dbReference type="Google" id="ProtNLM"/>
    </source>
</evidence>
<name>A0AAU8MUJ0_9GAMM</name>
<feature type="chain" id="PRO_5043773196" description="Exo-alpha-sialidase" evidence="1">
    <location>
        <begin position="21"/>
        <end position="457"/>
    </location>
</feature>
<protein>
    <recommendedName>
        <fullName evidence="3">Exo-alpha-sialidase</fullName>
    </recommendedName>
</protein>
<evidence type="ECO:0000313" key="2">
    <source>
        <dbReference type="EMBL" id="XCO76256.1"/>
    </source>
</evidence>
<dbReference type="InterPro" id="IPR036278">
    <property type="entry name" value="Sialidase_sf"/>
</dbReference>
<dbReference type="PROSITE" id="PS51257">
    <property type="entry name" value="PROKAR_LIPOPROTEIN"/>
    <property type="match status" value="1"/>
</dbReference>
<accession>A0AAU8MUJ0</accession>
<evidence type="ECO:0000256" key="1">
    <source>
        <dbReference type="SAM" id="SignalP"/>
    </source>
</evidence>
<organism evidence="2">
    <name type="scientific">Lysobacter firmicutimachus</name>
    <dbReference type="NCBI Taxonomy" id="1792846"/>
    <lineage>
        <taxon>Bacteria</taxon>
        <taxon>Pseudomonadati</taxon>
        <taxon>Pseudomonadota</taxon>
        <taxon>Gammaproteobacteria</taxon>
        <taxon>Lysobacterales</taxon>
        <taxon>Lysobacteraceae</taxon>
        <taxon>Lysobacter</taxon>
    </lineage>
</organism>
<keyword evidence="1" id="KW-0732">Signal</keyword>
<feature type="signal peptide" evidence="1">
    <location>
        <begin position="1"/>
        <end position="20"/>
    </location>
</feature>